<dbReference type="HAMAP" id="MF_01877">
    <property type="entry name" value="16SrRNA_methyltr_I"/>
    <property type="match status" value="1"/>
</dbReference>
<accession>A0A7U7EKS0</accession>
<proteinExistence type="inferred from homology"/>
<comment type="similarity">
    <text evidence="6">Belongs to the methyltransferase superfamily. RsmI family.</text>
</comment>
<dbReference type="FunFam" id="3.40.1010.10:FF:000002">
    <property type="entry name" value="Ribosomal RNA small subunit methyltransferase I"/>
    <property type="match status" value="1"/>
</dbReference>
<evidence type="ECO:0000256" key="2">
    <source>
        <dbReference type="ARBA" id="ARBA00022552"/>
    </source>
</evidence>
<keyword evidence="4 6" id="KW-0808">Transferase</keyword>
<evidence type="ECO:0000256" key="4">
    <source>
        <dbReference type="ARBA" id="ARBA00022679"/>
    </source>
</evidence>
<organism evidence="9 10">
    <name type="scientific">Zestomonas carbonaria</name>
    <dbReference type="NCBI Taxonomy" id="2762745"/>
    <lineage>
        <taxon>Bacteria</taxon>
        <taxon>Pseudomonadati</taxon>
        <taxon>Pseudomonadota</taxon>
        <taxon>Gammaproteobacteria</taxon>
        <taxon>Pseudomonadales</taxon>
        <taxon>Pseudomonadaceae</taxon>
        <taxon>Zestomonas</taxon>
    </lineage>
</organism>
<dbReference type="RefSeq" id="WP_235978878.1">
    <property type="nucleotide sequence ID" value="NZ_CAJFCI010000026.1"/>
</dbReference>
<feature type="domain" description="Tetrapyrrole methylase" evidence="7">
    <location>
        <begin position="24"/>
        <end position="224"/>
    </location>
</feature>
<dbReference type="CDD" id="cd11648">
    <property type="entry name" value="RsmI"/>
    <property type="match status" value="1"/>
</dbReference>
<keyword evidence="10" id="KW-1185">Reference proteome</keyword>
<protein>
    <recommendedName>
        <fullName evidence="6">Ribosomal RNA small subunit methyltransferase I</fullName>
        <ecNumber evidence="6">2.1.1.198</ecNumber>
    </recommendedName>
    <alternativeName>
        <fullName evidence="6">16S rRNA 2'-O-ribose C1402 methyltransferase</fullName>
    </alternativeName>
    <alternativeName>
        <fullName evidence="6">rRNA (cytidine-2'-O-)-methyltransferase RsmI</fullName>
    </alternativeName>
</protein>
<evidence type="ECO:0000259" key="8">
    <source>
        <dbReference type="Pfam" id="PF23016"/>
    </source>
</evidence>
<dbReference type="Gene3D" id="3.30.950.10">
    <property type="entry name" value="Methyltransferase, Cobalt-precorrin-4 Transmethylase, Domain 2"/>
    <property type="match status" value="1"/>
</dbReference>
<comment type="catalytic activity">
    <reaction evidence="6">
        <text>cytidine(1402) in 16S rRNA + S-adenosyl-L-methionine = 2'-O-methylcytidine(1402) in 16S rRNA + S-adenosyl-L-homocysteine + H(+)</text>
        <dbReference type="Rhea" id="RHEA:42924"/>
        <dbReference type="Rhea" id="RHEA-COMP:10285"/>
        <dbReference type="Rhea" id="RHEA-COMP:10286"/>
        <dbReference type="ChEBI" id="CHEBI:15378"/>
        <dbReference type="ChEBI" id="CHEBI:57856"/>
        <dbReference type="ChEBI" id="CHEBI:59789"/>
        <dbReference type="ChEBI" id="CHEBI:74495"/>
        <dbReference type="ChEBI" id="CHEBI:82748"/>
        <dbReference type="EC" id="2.1.1.198"/>
    </reaction>
</comment>
<feature type="domain" description="RsmI HTH" evidence="8">
    <location>
        <begin position="254"/>
        <end position="298"/>
    </location>
</feature>
<dbReference type="InterPro" id="IPR014776">
    <property type="entry name" value="4pyrrole_Mease_sub2"/>
</dbReference>
<dbReference type="GO" id="GO:0070677">
    <property type="term" value="F:rRNA (cytosine-2'-O-)-methyltransferase activity"/>
    <property type="evidence" value="ECO:0007669"/>
    <property type="project" value="UniProtKB-UniRule"/>
</dbReference>
<gene>
    <name evidence="6 9" type="primary">rsmI</name>
    <name evidence="9" type="ORF">PSEWESI4_01096</name>
</gene>
<evidence type="ECO:0000256" key="1">
    <source>
        <dbReference type="ARBA" id="ARBA00022490"/>
    </source>
</evidence>
<dbReference type="InterPro" id="IPR035996">
    <property type="entry name" value="4pyrrol_Methylase_sf"/>
</dbReference>
<reference evidence="9 10" key="1">
    <citation type="submission" date="2020-08" db="EMBL/GenBank/DDBJ databases">
        <authorList>
            <person name="Criscuolo A."/>
        </authorList>
    </citation>
    <scope>NUCLEOTIDE SEQUENCE [LARGE SCALE GENOMIC DNA]</scope>
    <source>
        <strain evidence="9">CIP111764</strain>
    </source>
</reference>
<dbReference type="PANTHER" id="PTHR46111">
    <property type="entry name" value="RIBOSOMAL RNA SMALL SUBUNIT METHYLTRANSFERASE I"/>
    <property type="match status" value="1"/>
</dbReference>
<keyword evidence="5 6" id="KW-0949">S-adenosyl-L-methionine</keyword>
<dbReference type="InterPro" id="IPR008189">
    <property type="entry name" value="rRNA_ssu_MeTfrase_I"/>
</dbReference>
<dbReference type="PIRSF" id="PIRSF005917">
    <property type="entry name" value="MTase_YraL"/>
    <property type="match status" value="1"/>
</dbReference>
<comment type="subcellular location">
    <subcellularLocation>
        <location evidence="6">Cytoplasm</location>
    </subcellularLocation>
</comment>
<dbReference type="FunFam" id="3.30.950.10:FF:000002">
    <property type="entry name" value="Ribosomal RNA small subunit methyltransferase I"/>
    <property type="match status" value="1"/>
</dbReference>
<dbReference type="InterPro" id="IPR000878">
    <property type="entry name" value="4pyrrol_Mease"/>
</dbReference>
<dbReference type="Pfam" id="PF00590">
    <property type="entry name" value="TP_methylase"/>
    <property type="match status" value="1"/>
</dbReference>
<evidence type="ECO:0000313" key="9">
    <source>
        <dbReference type="EMBL" id="CAD5106829.1"/>
    </source>
</evidence>
<keyword evidence="3 6" id="KW-0489">Methyltransferase</keyword>
<dbReference type="NCBIfam" id="TIGR00096">
    <property type="entry name" value="16S rRNA (cytidine(1402)-2'-O)-methyltransferase"/>
    <property type="match status" value="1"/>
</dbReference>
<dbReference type="PROSITE" id="PS01296">
    <property type="entry name" value="RSMI"/>
    <property type="match status" value="1"/>
</dbReference>
<evidence type="ECO:0000313" key="10">
    <source>
        <dbReference type="Proteomes" id="UP000583387"/>
    </source>
</evidence>
<dbReference type="Gene3D" id="3.40.1010.10">
    <property type="entry name" value="Cobalt-precorrin-4 Transmethylase, Domain 1"/>
    <property type="match status" value="1"/>
</dbReference>
<dbReference type="Pfam" id="PF23016">
    <property type="entry name" value="RsmI_C"/>
    <property type="match status" value="1"/>
</dbReference>
<dbReference type="InterPro" id="IPR053910">
    <property type="entry name" value="RsmI_HTH"/>
</dbReference>
<dbReference type="EMBL" id="CAJFCI010000026">
    <property type="protein sequence ID" value="CAD5106829.1"/>
    <property type="molecule type" value="Genomic_DNA"/>
</dbReference>
<dbReference type="SUPFAM" id="SSF53790">
    <property type="entry name" value="Tetrapyrrole methylase"/>
    <property type="match status" value="1"/>
</dbReference>
<keyword evidence="2 6" id="KW-0698">rRNA processing</keyword>
<dbReference type="InterPro" id="IPR018063">
    <property type="entry name" value="SAM_MeTrfase_RsmI_CS"/>
</dbReference>
<dbReference type="GO" id="GO:0005737">
    <property type="term" value="C:cytoplasm"/>
    <property type="evidence" value="ECO:0007669"/>
    <property type="project" value="UniProtKB-SubCell"/>
</dbReference>
<evidence type="ECO:0000256" key="5">
    <source>
        <dbReference type="ARBA" id="ARBA00022691"/>
    </source>
</evidence>
<dbReference type="EC" id="2.1.1.198" evidence="6"/>
<name>A0A7U7EKS0_9GAMM</name>
<evidence type="ECO:0000259" key="7">
    <source>
        <dbReference type="Pfam" id="PF00590"/>
    </source>
</evidence>
<dbReference type="PANTHER" id="PTHR46111:SF1">
    <property type="entry name" value="RIBOSOMAL RNA SMALL SUBUNIT METHYLTRANSFERASE I"/>
    <property type="match status" value="1"/>
</dbReference>
<dbReference type="Proteomes" id="UP000583387">
    <property type="component" value="Unassembled WGS sequence"/>
</dbReference>
<sequence length="299" mass="32202">MRVPCDTEVCAVTLPEAPNSPAGTLYVVATPIGNLDDIGARALKVLREVALIAAEDTRHSLRLLQHFGIETPLAACHEHNERDEGGRFLARLQAGDDVALISDAGTPLISDPGFHLVRRARAAGIRVVPVPGPCALVAALSAAGLPSDRFIFEGFLPAKAVGRRARLELVREEPRTLIFYEAPHRILDCLEDMEAVFGGDRQVLLARELTKTFETLKGAPLAELRAWVAADSNQQRGECVLLVAGWQAPEGEAAVSAEALRVLDLLLAELPLKRAAALAAEITGVRKNLLYQVALERKA</sequence>
<keyword evidence="1 6" id="KW-0963">Cytoplasm</keyword>
<comment type="function">
    <text evidence="6">Catalyzes the 2'-O-methylation of the ribose of cytidine 1402 (C1402) in 16S rRNA.</text>
</comment>
<dbReference type="AlphaFoldDB" id="A0A7U7EKS0"/>
<comment type="caution">
    <text evidence="9">The sequence shown here is derived from an EMBL/GenBank/DDBJ whole genome shotgun (WGS) entry which is preliminary data.</text>
</comment>
<evidence type="ECO:0000256" key="3">
    <source>
        <dbReference type="ARBA" id="ARBA00022603"/>
    </source>
</evidence>
<dbReference type="InterPro" id="IPR014777">
    <property type="entry name" value="4pyrrole_Mease_sub1"/>
</dbReference>
<evidence type="ECO:0000256" key="6">
    <source>
        <dbReference type="HAMAP-Rule" id="MF_01877"/>
    </source>
</evidence>